<sequence>MISSPVLSQSGSVEGRIIFEDNARLSATMILQELHENTIPNKENSFTFKEIEEGIFALYQIKPIPPFIHIKSIEYSES</sequence>
<evidence type="ECO:0000313" key="1">
    <source>
        <dbReference type="EMBL" id="AFU69118.1"/>
    </source>
</evidence>
<dbReference type="EMBL" id="CP003879">
    <property type="protein sequence ID" value="AFU69118.1"/>
    <property type="molecule type" value="Genomic_DNA"/>
</dbReference>
<reference evidence="1" key="1">
    <citation type="submission" date="2006-03" db="EMBL/GenBank/DDBJ databases">
        <authorList>
            <person name="Bowman J."/>
            <person name="Ferriera S."/>
            <person name="Johnson J."/>
            <person name="Kravitz S."/>
            <person name="Halpern A."/>
            <person name="Remington K."/>
            <person name="Beeson K."/>
            <person name="Tran B."/>
            <person name="Rogers Y.-H."/>
            <person name="Friedman R."/>
            <person name="Venter J.C."/>
        </authorList>
    </citation>
    <scope>NUCLEOTIDE SEQUENCE [LARGE SCALE GENOMIC DNA]</scope>
    <source>
        <strain evidence="1">ATCC 700755</strain>
    </source>
</reference>
<accession>K4IH54</accession>
<dbReference type="HOGENOM" id="CLU_2619466_0_0_10"/>
<gene>
    <name evidence="1" type="ordered locus">P700755_002339</name>
</gene>
<keyword evidence="2" id="KW-1185">Reference proteome</keyword>
<dbReference type="RefSeq" id="WP_015024693.1">
    <property type="nucleotide sequence ID" value="NC_018721.1"/>
</dbReference>
<dbReference type="KEGG" id="ptq:P700755_002339"/>
<evidence type="ECO:0000313" key="2">
    <source>
        <dbReference type="Proteomes" id="UP000008514"/>
    </source>
</evidence>
<protein>
    <submittedName>
        <fullName evidence="1">Uncharacterized protein</fullName>
    </submittedName>
</protein>
<proteinExistence type="predicted"/>
<dbReference type="AlphaFoldDB" id="K4IH54"/>
<dbReference type="Proteomes" id="UP000008514">
    <property type="component" value="Chromosome"/>
</dbReference>
<dbReference type="STRING" id="313595.P700755_002339"/>
<name>K4IH54_PSYTT</name>
<organism evidence="1 2">
    <name type="scientific">Psychroflexus torquis (strain ATCC 700755 / CIP 106069 / ACAM 623)</name>
    <dbReference type="NCBI Taxonomy" id="313595"/>
    <lineage>
        <taxon>Bacteria</taxon>
        <taxon>Pseudomonadati</taxon>
        <taxon>Bacteroidota</taxon>
        <taxon>Flavobacteriia</taxon>
        <taxon>Flavobacteriales</taxon>
        <taxon>Flavobacteriaceae</taxon>
        <taxon>Psychroflexus</taxon>
    </lineage>
</organism>
<reference evidence="1" key="2">
    <citation type="submission" date="2012-09" db="EMBL/GenBank/DDBJ databases">
        <title>The complete sequence of Psychroflexus torquis an extreme psychrophile from sea-ice that is stimulated by light.</title>
        <authorList>
            <person name="Feng S."/>
            <person name="Powell S.M."/>
            <person name="Bowman J.P."/>
        </authorList>
    </citation>
    <scope>NUCLEOTIDE SEQUENCE [LARGE SCALE GENOMIC DNA]</scope>
    <source>
        <strain evidence="1">ATCC 700755</strain>
    </source>
</reference>